<organism evidence="5 6">
    <name type="scientific">Clostridium perfringens B str. ATCC 3626</name>
    <dbReference type="NCBI Taxonomy" id="451754"/>
    <lineage>
        <taxon>Bacteria</taxon>
        <taxon>Bacillati</taxon>
        <taxon>Bacillota</taxon>
        <taxon>Clostridia</taxon>
        <taxon>Eubacteriales</taxon>
        <taxon>Clostridiaceae</taxon>
        <taxon>Clostridium</taxon>
    </lineage>
</organism>
<comment type="caution">
    <text evidence="5">The sequence shown here is derived from an EMBL/GenBank/DDBJ whole genome shotgun (WGS) entry which is preliminary data.</text>
</comment>
<feature type="domain" description="T-Q ester bond containing" evidence="4">
    <location>
        <begin position="745"/>
        <end position="882"/>
    </location>
</feature>
<keyword evidence="2" id="KW-1133">Transmembrane helix</keyword>
<dbReference type="NCBIfam" id="NF033903">
    <property type="entry name" value="VaFE_rpt"/>
    <property type="match status" value="11"/>
</dbReference>
<evidence type="ECO:0000313" key="5">
    <source>
        <dbReference type="EMBL" id="EDT23863.1"/>
    </source>
</evidence>
<feature type="domain" description="Thioester" evidence="3">
    <location>
        <begin position="135"/>
        <end position="248"/>
    </location>
</feature>
<keyword evidence="2" id="KW-0812">Transmembrane</keyword>
<dbReference type="NCBIfam" id="NF012162">
    <property type="entry name" value="surf_Nterm_1"/>
    <property type="match status" value="1"/>
</dbReference>
<dbReference type="InterPro" id="IPR013783">
    <property type="entry name" value="Ig-like_fold"/>
</dbReference>
<feature type="domain" description="T-Q ester bond containing" evidence="4">
    <location>
        <begin position="1639"/>
        <end position="1776"/>
    </location>
</feature>
<dbReference type="InterPro" id="IPR023849">
    <property type="entry name" value="TQXA_dom"/>
</dbReference>
<feature type="domain" description="T-Q ester bond containing" evidence="4">
    <location>
        <begin position="1490"/>
        <end position="1627"/>
    </location>
</feature>
<feature type="region of interest" description="Disordered" evidence="1">
    <location>
        <begin position="1919"/>
        <end position="1959"/>
    </location>
</feature>
<dbReference type="InterPro" id="IPR041100">
    <property type="entry name" value="TQ"/>
</dbReference>
<feature type="domain" description="T-Q ester bond containing" evidence="4">
    <location>
        <begin position="1043"/>
        <end position="1179"/>
    </location>
</feature>
<feature type="domain" description="T-Q ester bond containing" evidence="4">
    <location>
        <begin position="1788"/>
        <end position="1924"/>
    </location>
</feature>
<feature type="transmembrane region" description="Helical" evidence="2">
    <location>
        <begin position="1970"/>
        <end position="1992"/>
    </location>
</feature>
<dbReference type="Gene3D" id="2.30.30.670">
    <property type="entry name" value="Thioester domain"/>
    <property type="match status" value="1"/>
</dbReference>
<feature type="compositionally biased region" description="Low complexity" evidence="1">
    <location>
        <begin position="1938"/>
        <end position="1948"/>
    </location>
</feature>
<feature type="domain" description="T-Q ester bond containing" evidence="4">
    <location>
        <begin position="471"/>
        <end position="584"/>
    </location>
</feature>
<dbReference type="Gene3D" id="2.60.40.3930">
    <property type="match status" value="11"/>
</dbReference>
<feature type="compositionally biased region" description="Basic and acidic residues" evidence="1">
    <location>
        <begin position="1950"/>
        <end position="1959"/>
    </location>
</feature>
<reference evidence="5 6" key="1">
    <citation type="submission" date="2007-07" db="EMBL/GenBank/DDBJ databases">
        <title>Annotation of Clostridium perfringens B str. ATCC 3626.</title>
        <authorList>
            <person name="Paulsen I."/>
            <person name="Sebastian Y."/>
        </authorList>
    </citation>
    <scope>NUCLEOTIDE SEQUENCE [LARGE SCALE GENOMIC DNA]</scope>
    <source>
        <strain evidence="6">B str. ATCC 3626</strain>
    </source>
</reference>
<dbReference type="Proteomes" id="UP000004342">
    <property type="component" value="Unassembled WGS sequence"/>
</dbReference>
<dbReference type="Pfam" id="PF18202">
    <property type="entry name" value="TQ"/>
    <property type="match status" value="11"/>
</dbReference>
<evidence type="ECO:0000259" key="3">
    <source>
        <dbReference type="Pfam" id="PF08341"/>
    </source>
</evidence>
<dbReference type="Pfam" id="PF08341">
    <property type="entry name" value="TED"/>
    <property type="match status" value="1"/>
</dbReference>
<sequence length="1999" mass="219562">MNFGSHFVFASENPKILIKFSNTESNTKTELKGASFKIVKGTDPSGPPVDGLSWVSDGKIKEFKLESGTYTLVQVSVPKGYIKADPITFTVSPTGGLQTSTKYKGYTLLDKYPKEDDFRDAIYIEDMDNNDTSSVVYCFNVTKATPTFKGSVVKVLYNEQFGSSKLFTEKAIKPRVKGDELKNSVLRVIYNGYPSNALGIKEKYQLTEGQFRKLTQRAVWNFTDSNLSLDKLSQKEIDALNELINAKNAIPDNLVLNLYLPDDSYYQNLLGTKFVTPNLIKLENEKLPNTIPEVKEGTLKTTVAADGVNGSSEKEALVSFENSKDGVDVKDTIDYKDLVANEKYNLTGKLMHVKDDGSLEEVATKTTEVTAVENGSGQWELDFGNQKLQVGEKYVVFENAESVENLIDTDNNYELDTKQVVKHEDKNDKAQTLIVEKPNLPEVKDGTLRTTVIADGVNGSSEKEALVSFENSKDGVDVKDTINYEGLVANQNYTLTGTLMHVKADGSLEEIATKTTNVTAGENGNGTWGLDFGNQKLQVGEKYVVFENAESVENLIDTDKDYNLDTKQVVKHEDKNDKAQTLVVEKPILPEVKDGTLKTTVIADGVNGSSEKEALVNFENSKDGVDVKDTIEYKDLVANEKYNLTGKLIHVKADGSLEEVATKTTEVTAGENGSGQWELDFGNQKLQVGEKYVVFENAESVENLIDTDNNYELDTKQVVKHEDKNDKAQTVIVEKPTLPEVKDGTLKTTVTADGVNGSSEKEALVNFENSKDGVDVKDTINYEGLVANQNYTLTGTLMHVKADGSLEEIATKTTEVTAGENGNGTWELDFGNQKLLIGEKYVVFENAESVENLIDTDKDYNLDTKQVVKHEDKNDKAQTLVVEKPILPEVKDGTLKTTVIADGVNGSSEKEALVNFENSKDGVDVKDTIEYKDLVANEKYNLTGKLIHVKADGSLEEVATKTTEVTAGENGSGQWELDFGNQKLQVGEKYVVFENAESVENLIDTDNNYELDTKQVVKHEDKNDKAQTVIVEKPTLPEVKDGTLKTTVTADGVNGSSEKEALVNFENSKDGVDVKDTINYEGLVANQNYTLTGTLMHVKADGSLEEIATKTTEVTAGENGNGTWELDFGNQKLLIGEKYVVFENAESVENLIDTDKDYNLDTKQVVKHEDKNDKAQTLIVEKPNLPEVKDGTLRTTVTADGVNGSSEKEALVSFENSKDGVDVKDTINYEGLVANQNYTLTGTLMHVKADGSLEEIATKTTNVTAGENGNGTWELDFGNQKLLVGEKYVVFENAESVENLIDTDKDYNLDTKQVVKHEDKNDKAQTLIVEKPTLPEVKDGTLRTTVTADGVNGSSEKEALVSFESSKDGVDVKDTINYEGLVAGQDYTLTGTLMHVKADGSLEEIATKTAKVTAGENGNGTWELDFGNQKLIVGEKYVVFENAKSVENLIDTDNNYELDTKQVVKHEDKNDKSQTLIVEKPNLPEVKDGTLRTTVTADEVNGSSEKEALVSFEDSKDGVNVKDTINYEGLVANQDYTLTGTLMHVKADGSLEEIATKTAKVTAGENGNGTWELDFGNQKLIVGEKYVVFENAESVENLIDTDKDYNLDTKQVVKHEDKNDKAQTLVVEKPTLPEVKDGTLRTTVTADGVNGSSEKEALVSFENSKDGVDVKDTINYEGLIANQNYTLTGTLMHVKADGSLEEIATKTTKVTAGENGSGQWELDFGNQKLLVGEKYVVFENAESVENLIDTDKDYNLDTKQVVKHEDKNDKAQTLVVEKPTLPEIKDGTLKTTVTADGVNGSSEKEALVNFEDSKDGIDVKDTINYEGLVAGQDYTLTGTLMHVKADGSLEEVATKIAKVTAGENGSGQWELDFGNQKLQAGEKYVVFESVESVENLIDTNNDYILDTKQIVKHENKDDKAQTLIVETPKSPTTEGTSNKDNSNKNNSNLTKHDNYDQNKKELKLPKTGEGLTNIGFTMLGIIILSIVCFLSLKLKKIRK</sequence>
<feature type="domain" description="T-Q ester bond containing" evidence="4">
    <location>
        <begin position="299"/>
        <end position="434"/>
    </location>
</feature>
<dbReference type="Gene3D" id="2.60.40.10">
    <property type="entry name" value="Immunoglobulins"/>
    <property type="match status" value="1"/>
</dbReference>
<dbReference type="RefSeq" id="WP_003457465.1">
    <property type="nucleotide sequence ID" value="NZ_ABDV01000011.1"/>
</dbReference>
<name>A0AAV3BQK0_CLOPF</name>
<evidence type="ECO:0000259" key="4">
    <source>
        <dbReference type="Pfam" id="PF18202"/>
    </source>
</evidence>
<dbReference type="InterPro" id="IPR013552">
    <property type="entry name" value="Thioester_dom"/>
</dbReference>
<feature type="domain" description="T-Q ester bond containing" evidence="4">
    <location>
        <begin position="1192"/>
        <end position="1328"/>
    </location>
</feature>
<feature type="domain" description="T-Q ester bond containing" evidence="4">
    <location>
        <begin position="1341"/>
        <end position="1477"/>
    </location>
</feature>
<dbReference type="NCBIfam" id="TIGR03934">
    <property type="entry name" value="TQXA_dom"/>
    <property type="match status" value="1"/>
</dbReference>
<protein>
    <submittedName>
        <fullName evidence="5">Surface anchored protein</fullName>
    </submittedName>
</protein>
<feature type="domain" description="T-Q ester bond containing" evidence="4">
    <location>
        <begin position="597"/>
        <end position="733"/>
    </location>
</feature>
<dbReference type="EMBL" id="ABDV01000011">
    <property type="protein sequence ID" value="EDT23863.1"/>
    <property type="molecule type" value="Genomic_DNA"/>
</dbReference>
<evidence type="ECO:0000256" key="2">
    <source>
        <dbReference type="SAM" id="Phobius"/>
    </source>
</evidence>
<accession>A0AAV3BQK0</accession>
<keyword evidence="2" id="KW-0472">Membrane</keyword>
<proteinExistence type="predicted"/>
<feature type="domain" description="T-Q ester bond containing" evidence="4">
    <location>
        <begin position="895"/>
        <end position="1031"/>
    </location>
</feature>
<evidence type="ECO:0000256" key="1">
    <source>
        <dbReference type="SAM" id="MobiDB-lite"/>
    </source>
</evidence>
<gene>
    <name evidence="5" type="ORF">AC1_0147</name>
</gene>
<dbReference type="Gene3D" id="1.10.150.480">
    <property type="match status" value="1"/>
</dbReference>
<dbReference type="NCBIfam" id="TIGR01167">
    <property type="entry name" value="LPXTG_anchor"/>
    <property type="match status" value="1"/>
</dbReference>
<evidence type="ECO:0000313" key="6">
    <source>
        <dbReference type="Proteomes" id="UP000004342"/>
    </source>
</evidence>